<name>A0ABS8DQ28_9GAMM</name>
<protein>
    <submittedName>
        <fullName evidence="2">PepSY domain-containing protein</fullName>
    </submittedName>
</protein>
<dbReference type="RefSeq" id="WP_227388977.1">
    <property type="nucleotide sequence ID" value="NZ_JBHSCJ010000003.1"/>
</dbReference>
<dbReference type="EMBL" id="WHVL01000001">
    <property type="protein sequence ID" value="MCB8888351.1"/>
    <property type="molecule type" value="Genomic_DNA"/>
</dbReference>
<organism evidence="2 3">
    <name type="scientific">Vreelandella malpeensis</name>
    <dbReference type="NCBI Taxonomy" id="1172368"/>
    <lineage>
        <taxon>Bacteria</taxon>
        <taxon>Pseudomonadati</taxon>
        <taxon>Pseudomonadota</taxon>
        <taxon>Gammaproteobacteria</taxon>
        <taxon>Oceanospirillales</taxon>
        <taxon>Halomonadaceae</taxon>
        <taxon>Vreelandella</taxon>
    </lineage>
</organism>
<dbReference type="Proteomes" id="UP001319882">
    <property type="component" value="Unassembled WGS sequence"/>
</dbReference>
<sequence length="158" mass="17831">MTTMTKMLTIPATAVLLTAAMGSAQADSLAMDRLDEVLGHAADYGFTHFEEIGIKSRNRAEIEGWLDDEWFADIEFSLDNGETLQEERERLISGAWGMSEEDVRQAFEAARQEGMTEFEEIDIDRSGMIDIEGRDENGRELEISLRQGSFEVTEVDRD</sequence>
<keyword evidence="3" id="KW-1185">Reference proteome</keyword>
<evidence type="ECO:0000313" key="2">
    <source>
        <dbReference type="EMBL" id="MCB8888351.1"/>
    </source>
</evidence>
<comment type="caution">
    <text evidence="2">The sequence shown here is derived from an EMBL/GenBank/DDBJ whole genome shotgun (WGS) entry which is preliminary data.</text>
</comment>
<evidence type="ECO:0000256" key="1">
    <source>
        <dbReference type="SAM" id="SignalP"/>
    </source>
</evidence>
<reference evidence="2 3" key="1">
    <citation type="journal article" date="2021" name="Sci. Rep.">
        <title>Genome analysis of a halophilic bacterium Halomonas malpeensis YU-PRIM-29(T) reveals its exopolysaccharide and pigment producing capabilities.</title>
        <authorList>
            <person name="Athmika"/>
            <person name="Ghate S.D."/>
            <person name="Arun A.B."/>
            <person name="Rao S.S."/>
            <person name="Kumar S.T.A."/>
            <person name="Kandiyil M.K."/>
            <person name="Saptami K."/>
            <person name="Rekha P.D."/>
        </authorList>
    </citation>
    <scope>NUCLEOTIDE SEQUENCE [LARGE SCALE GENOMIC DNA]</scope>
    <source>
        <strain evidence="3">prim 29</strain>
    </source>
</reference>
<evidence type="ECO:0000313" key="3">
    <source>
        <dbReference type="Proteomes" id="UP001319882"/>
    </source>
</evidence>
<feature type="chain" id="PRO_5045876679" evidence="1">
    <location>
        <begin position="27"/>
        <end position="158"/>
    </location>
</feature>
<proteinExistence type="predicted"/>
<accession>A0ABS8DQ28</accession>
<feature type="signal peptide" evidence="1">
    <location>
        <begin position="1"/>
        <end position="26"/>
    </location>
</feature>
<gene>
    <name evidence="2" type="ORF">GEV37_04315</name>
</gene>
<keyword evidence="1" id="KW-0732">Signal</keyword>